<organism evidence="2 3">
    <name type="scientific">Pelotomaculum schinkii</name>
    <dbReference type="NCBI Taxonomy" id="78350"/>
    <lineage>
        <taxon>Bacteria</taxon>
        <taxon>Bacillati</taxon>
        <taxon>Bacillota</taxon>
        <taxon>Clostridia</taxon>
        <taxon>Eubacteriales</taxon>
        <taxon>Desulfotomaculaceae</taxon>
        <taxon>Pelotomaculum</taxon>
    </lineage>
</organism>
<evidence type="ECO:0008006" key="4">
    <source>
        <dbReference type="Google" id="ProtNLM"/>
    </source>
</evidence>
<reference evidence="2 3" key="1">
    <citation type="journal article" date="2018" name="Environ. Microbiol.">
        <title>Novel energy conservation strategies and behaviour of Pelotomaculum schinkii driving syntrophic propionate catabolism.</title>
        <authorList>
            <person name="Hidalgo-Ahumada C.A.P."/>
            <person name="Nobu M.K."/>
            <person name="Narihiro T."/>
            <person name="Tamaki H."/>
            <person name="Liu W.T."/>
            <person name="Kamagata Y."/>
            <person name="Stams A.J.M."/>
            <person name="Imachi H."/>
            <person name="Sousa D.Z."/>
        </authorList>
    </citation>
    <scope>NUCLEOTIDE SEQUENCE [LARGE SCALE GENOMIC DNA]</scope>
    <source>
        <strain evidence="2 3">HH</strain>
    </source>
</reference>
<evidence type="ECO:0000313" key="2">
    <source>
        <dbReference type="EMBL" id="TEB07644.1"/>
    </source>
</evidence>
<evidence type="ECO:0000256" key="1">
    <source>
        <dbReference type="SAM" id="MobiDB-lite"/>
    </source>
</evidence>
<accession>A0A4Y7RF78</accession>
<proteinExistence type="predicted"/>
<dbReference type="Pfam" id="PF16258">
    <property type="entry name" value="DUF4912"/>
    <property type="match status" value="1"/>
</dbReference>
<keyword evidence="3" id="KW-1185">Reference proteome</keyword>
<dbReference type="InterPro" id="IPR032585">
    <property type="entry name" value="DUF4912"/>
</dbReference>
<comment type="caution">
    <text evidence="2">The sequence shown here is derived from an EMBL/GenBank/DDBJ whole genome shotgun (WGS) entry which is preliminary data.</text>
</comment>
<protein>
    <recommendedName>
        <fullName evidence="4">DUF4912 domain-containing protein</fullName>
    </recommendedName>
</protein>
<feature type="region of interest" description="Disordered" evidence="1">
    <location>
        <begin position="102"/>
        <end position="124"/>
    </location>
</feature>
<name>A0A4Y7RF78_9FIRM</name>
<sequence>MIPPVGLPSGYFENRLILMAQSPRVLYTYWELSPGQKVALAEKSTLKLRLNKVGNGTCRVCDIDPNTNNYYFDGVDPGTLYSCDLSAIDSNGDFYPFISSNTVMSPREKPEGEAGFSSADLISP</sequence>
<gene>
    <name evidence="2" type="ORF">Psch_01199</name>
</gene>
<dbReference type="RefSeq" id="WP_134219211.1">
    <property type="nucleotide sequence ID" value="NZ_QFGA01000001.1"/>
</dbReference>
<dbReference type="Proteomes" id="UP000298324">
    <property type="component" value="Unassembled WGS sequence"/>
</dbReference>
<evidence type="ECO:0000313" key="3">
    <source>
        <dbReference type="Proteomes" id="UP000298324"/>
    </source>
</evidence>
<dbReference type="AlphaFoldDB" id="A0A4Y7RF78"/>
<dbReference type="EMBL" id="QFGA01000001">
    <property type="protein sequence ID" value="TEB07644.1"/>
    <property type="molecule type" value="Genomic_DNA"/>
</dbReference>